<keyword evidence="3 5" id="KW-0697">Rotamase</keyword>
<sequence>MLNQEILKKYSQVEFVTSEGNFTIEFYNEKMPITVSNFLNLAESGYFDGMKFHRVISDFMIQGGDPLTKDDSQSAYWGTGGPGYAIADEHVAGLSNLKGTISMANSGPNSGGSQFFINVKDNTFLDFDKEPSTSKHPVFGKVISGMDVVEKISLVDTIPGDRPATPVVINKLNLK</sequence>
<dbReference type="PIRSF" id="PIRSF001467">
    <property type="entry name" value="Peptidylpro_ismrse"/>
    <property type="match status" value="1"/>
</dbReference>
<dbReference type="InterPro" id="IPR044666">
    <property type="entry name" value="Cyclophilin_A-like"/>
</dbReference>
<dbReference type="PANTHER" id="PTHR45625:SF4">
    <property type="entry name" value="PEPTIDYLPROLYL ISOMERASE DOMAIN AND WD REPEAT-CONTAINING PROTEIN 1"/>
    <property type="match status" value="1"/>
</dbReference>
<dbReference type="InterPro" id="IPR024936">
    <property type="entry name" value="Cyclophilin-type_PPIase"/>
</dbReference>
<gene>
    <name evidence="7" type="ORF">CVU82_02365</name>
</gene>
<dbReference type="GO" id="GO:0003755">
    <property type="term" value="F:peptidyl-prolyl cis-trans isomerase activity"/>
    <property type="evidence" value="ECO:0007669"/>
    <property type="project" value="UniProtKB-UniRule"/>
</dbReference>
<keyword evidence="4 5" id="KW-0413">Isomerase</keyword>
<protein>
    <recommendedName>
        <fullName evidence="5">Peptidyl-prolyl cis-trans isomerase</fullName>
        <shortName evidence="5">PPIase</shortName>
        <ecNumber evidence="5">5.2.1.8</ecNumber>
    </recommendedName>
</protein>
<accession>A0A2N2EA07</accession>
<dbReference type="InterPro" id="IPR029000">
    <property type="entry name" value="Cyclophilin-like_dom_sf"/>
</dbReference>
<comment type="caution">
    <text evidence="7">The sequence shown here is derived from an EMBL/GenBank/DDBJ whole genome shotgun (WGS) entry which is preliminary data.</text>
</comment>
<dbReference type="EC" id="5.2.1.8" evidence="5"/>
<evidence type="ECO:0000256" key="3">
    <source>
        <dbReference type="ARBA" id="ARBA00023110"/>
    </source>
</evidence>
<evidence type="ECO:0000256" key="1">
    <source>
        <dbReference type="ARBA" id="ARBA00002388"/>
    </source>
</evidence>
<evidence type="ECO:0000256" key="4">
    <source>
        <dbReference type="ARBA" id="ARBA00023235"/>
    </source>
</evidence>
<feature type="domain" description="PPIase cyclophilin-type" evidence="6">
    <location>
        <begin position="20"/>
        <end position="174"/>
    </location>
</feature>
<evidence type="ECO:0000313" key="7">
    <source>
        <dbReference type="EMBL" id="PKM91583.1"/>
    </source>
</evidence>
<dbReference type="Gene3D" id="2.40.100.10">
    <property type="entry name" value="Cyclophilin-like"/>
    <property type="match status" value="1"/>
</dbReference>
<name>A0A2N2EA07_9BACT</name>
<dbReference type="Proteomes" id="UP000233517">
    <property type="component" value="Unassembled WGS sequence"/>
</dbReference>
<evidence type="ECO:0000259" key="6">
    <source>
        <dbReference type="PROSITE" id="PS50072"/>
    </source>
</evidence>
<dbReference type="PANTHER" id="PTHR45625">
    <property type="entry name" value="PEPTIDYL-PROLYL CIS-TRANS ISOMERASE-RELATED"/>
    <property type="match status" value="1"/>
</dbReference>
<organism evidence="7 8">
    <name type="scientific">Candidatus Falkowbacteria bacterium HGW-Falkowbacteria-1</name>
    <dbReference type="NCBI Taxonomy" id="2013768"/>
    <lineage>
        <taxon>Bacteria</taxon>
        <taxon>Candidatus Falkowiibacteriota</taxon>
    </lineage>
</organism>
<dbReference type="CDD" id="cd00317">
    <property type="entry name" value="cyclophilin"/>
    <property type="match status" value="1"/>
</dbReference>
<comment type="catalytic activity">
    <reaction evidence="5">
        <text>[protein]-peptidylproline (omega=180) = [protein]-peptidylproline (omega=0)</text>
        <dbReference type="Rhea" id="RHEA:16237"/>
        <dbReference type="Rhea" id="RHEA-COMP:10747"/>
        <dbReference type="Rhea" id="RHEA-COMP:10748"/>
        <dbReference type="ChEBI" id="CHEBI:83833"/>
        <dbReference type="ChEBI" id="CHEBI:83834"/>
        <dbReference type="EC" id="5.2.1.8"/>
    </reaction>
</comment>
<dbReference type="PROSITE" id="PS50072">
    <property type="entry name" value="CSA_PPIASE_2"/>
    <property type="match status" value="1"/>
</dbReference>
<dbReference type="EMBL" id="PHAI01000002">
    <property type="protein sequence ID" value="PKM91583.1"/>
    <property type="molecule type" value="Genomic_DNA"/>
</dbReference>
<dbReference type="Pfam" id="PF00160">
    <property type="entry name" value="Pro_isomerase"/>
    <property type="match status" value="1"/>
</dbReference>
<comment type="similarity">
    <text evidence="2 5">Belongs to the cyclophilin-type PPIase family.</text>
</comment>
<evidence type="ECO:0000256" key="2">
    <source>
        <dbReference type="ARBA" id="ARBA00007365"/>
    </source>
</evidence>
<evidence type="ECO:0000313" key="8">
    <source>
        <dbReference type="Proteomes" id="UP000233517"/>
    </source>
</evidence>
<comment type="function">
    <text evidence="1 5">PPIases accelerate the folding of proteins. It catalyzes the cis-trans isomerization of proline imidic peptide bonds in oligopeptides.</text>
</comment>
<dbReference type="SUPFAM" id="SSF50891">
    <property type="entry name" value="Cyclophilin-like"/>
    <property type="match status" value="1"/>
</dbReference>
<proteinExistence type="inferred from homology"/>
<evidence type="ECO:0000256" key="5">
    <source>
        <dbReference type="RuleBase" id="RU363019"/>
    </source>
</evidence>
<dbReference type="PRINTS" id="PR00153">
    <property type="entry name" value="CSAPPISMRASE"/>
</dbReference>
<reference evidence="7 8" key="1">
    <citation type="journal article" date="2017" name="ISME J.">
        <title>Potential for microbial H2 and metal transformations associated with novel bacteria and archaea in deep terrestrial subsurface sediments.</title>
        <authorList>
            <person name="Hernsdorf A.W."/>
            <person name="Amano Y."/>
            <person name="Miyakawa K."/>
            <person name="Ise K."/>
            <person name="Suzuki Y."/>
            <person name="Anantharaman K."/>
            <person name="Probst A."/>
            <person name="Burstein D."/>
            <person name="Thomas B.C."/>
            <person name="Banfield J.F."/>
        </authorList>
    </citation>
    <scope>NUCLEOTIDE SEQUENCE [LARGE SCALE GENOMIC DNA]</scope>
    <source>
        <strain evidence="7">HGW-Falkowbacteria-1</strain>
    </source>
</reference>
<dbReference type="InterPro" id="IPR002130">
    <property type="entry name" value="Cyclophilin-type_PPIase_dom"/>
</dbReference>
<dbReference type="AlphaFoldDB" id="A0A2N2EA07"/>